<comment type="caution">
    <text evidence="1">The sequence shown here is derived from an EMBL/GenBank/DDBJ whole genome shotgun (WGS) entry which is preliminary data.</text>
</comment>
<dbReference type="AlphaFoldDB" id="A0A8T2QVG6"/>
<organism evidence="1 2">
    <name type="scientific">Ceratopteris richardii</name>
    <name type="common">Triangle waterfern</name>
    <dbReference type="NCBI Taxonomy" id="49495"/>
    <lineage>
        <taxon>Eukaryota</taxon>
        <taxon>Viridiplantae</taxon>
        <taxon>Streptophyta</taxon>
        <taxon>Embryophyta</taxon>
        <taxon>Tracheophyta</taxon>
        <taxon>Polypodiopsida</taxon>
        <taxon>Polypodiidae</taxon>
        <taxon>Polypodiales</taxon>
        <taxon>Pteridineae</taxon>
        <taxon>Pteridaceae</taxon>
        <taxon>Parkerioideae</taxon>
        <taxon>Ceratopteris</taxon>
    </lineage>
</organism>
<reference evidence="1" key="1">
    <citation type="submission" date="2021-08" db="EMBL/GenBank/DDBJ databases">
        <title>WGS assembly of Ceratopteris richardii.</title>
        <authorList>
            <person name="Marchant D.B."/>
            <person name="Chen G."/>
            <person name="Jenkins J."/>
            <person name="Shu S."/>
            <person name="Leebens-Mack J."/>
            <person name="Grimwood J."/>
            <person name="Schmutz J."/>
            <person name="Soltis P."/>
            <person name="Soltis D."/>
            <person name="Chen Z.-H."/>
        </authorList>
    </citation>
    <scope>NUCLEOTIDE SEQUENCE</scope>
    <source>
        <strain evidence="1">Whitten #5841</strain>
        <tissue evidence="1">Leaf</tissue>
    </source>
</reference>
<gene>
    <name evidence="1" type="ORF">KP509_32G065600</name>
</gene>
<protein>
    <submittedName>
        <fullName evidence="1">Uncharacterized protein</fullName>
    </submittedName>
</protein>
<proteinExistence type="predicted"/>
<sequence>MQTHEISIARNQAYKWLQECNRQSFFDLGYAKRLCSMLIILFAHFTSCGSLIDANTTFRRVIYPITYTWSTIISAHDKLGRRDAAFYQFNKML</sequence>
<name>A0A8T2QVG6_CERRI</name>
<dbReference type="Proteomes" id="UP000825935">
    <property type="component" value="Chromosome 32"/>
</dbReference>
<dbReference type="OrthoDB" id="185373at2759"/>
<dbReference type="EMBL" id="CM035437">
    <property type="protein sequence ID" value="KAH7287610.1"/>
    <property type="molecule type" value="Genomic_DNA"/>
</dbReference>
<accession>A0A8T2QVG6</accession>
<keyword evidence="2" id="KW-1185">Reference proteome</keyword>
<evidence type="ECO:0000313" key="1">
    <source>
        <dbReference type="EMBL" id="KAH7287610.1"/>
    </source>
</evidence>
<evidence type="ECO:0000313" key="2">
    <source>
        <dbReference type="Proteomes" id="UP000825935"/>
    </source>
</evidence>